<dbReference type="EMBL" id="DF237549">
    <property type="protein sequence ID" value="GAQ90100.1"/>
    <property type="molecule type" value="Genomic_DNA"/>
</dbReference>
<feature type="compositionally biased region" description="Basic residues" evidence="1">
    <location>
        <begin position="58"/>
        <end position="69"/>
    </location>
</feature>
<protein>
    <submittedName>
        <fullName evidence="2">Uncharacterized protein</fullName>
    </submittedName>
</protein>
<feature type="compositionally biased region" description="Polar residues" evidence="1">
    <location>
        <begin position="71"/>
        <end position="81"/>
    </location>
</feature>
<dbReference type="Proteomes" id="UP000054558">
    <property type="component" value="Unassembled WGS sequence"/>
</dbReference>
<feature type="region of interest" description="Disordered" evidence="1">
    <location>
        <begin position="45"/>
        <end position="81"/>
    </location>
</feature>
<feature type="region of interest" description="Disordered" evidence="1">
    <location>
        <begin position="1"/>
        <end position="20"/>
    </location>
</feature>
<accession>A0A1Y1IGV9</accession>
<evidence type="ECO:0000256" key="1">
    <source>
        <dbReference type="SAM" id="MobiDB-lite"/>
    </source>
</evidence>
<gene>
    <name evidence="2" type="ORF">KFL_006000040</name>
</gene>
<proteinExistence type="predicted"/>
<name>A0A1Y1IGV9_KLENI</name>
<reference evidence="2 3" key="1">
    <citation type="journal article" date="2014" name="Nat. Commun.">
        <title>Klebsormidium flaccidum genome reveals primary factors for plant terrestrial adaptation.</title>
        <authorList>
            <person name="Hori K."/>
            <person name="Maruyama F."/>
            <person name="Fujisawa T."/>
            <person name="Togashi T."/>
            <person name="Yamamoto N."/>
            <person name="Seo M."/>
            <person name="Sato S."/>
            <person name="Yamada T."/>
            <person name="Mori H."/>
            <person name="Tajima N."/>
            <person name="Moriyama T."/>
            <person name="Ikeuchi M."/>
            <person name="Watanabe M."/>
            <person name="Wada H."/>
            <person name="Kobayashi K."/>
            <person name="Saito M."/>
            <person name="Masuda T."/>
            <person name="Sasaki-Sekimoto Y."/>
            <person name="Mashiguchi K."/>
            <person name="Awai K."/>
            <person name="Shimojima M."/>
            <person name="Masuda S."/>
            <person name="Iwai M."/>
            <person name="Nobusawa T."/>
            <person name="Narise T."/>
            <person name="Kondo S."/>
            <person name="Saito H."/>
            <person name="Sato R."/>
            <person name="Murakawa M."/>
            <person name="Ihara Y."/>
            <person name="Oshima-Yamada Y."/>
            <person name="Ohtaka K."/>
            <person name="Satoh M."/>
            <person name="Sonobe K."/>
            <person name="Ishii M."/>
            <person name="Ohtani R."/>
            <person name="Kanamori-Sato M."/>
            <person name="Honoki R."/>
            <person name="Miyazaki D."/>
            <person name="Mochizuki H."/>
            <person name="Umetsu J."/>
            <person name="Higashi K."/>
            <person name="Shibata D."/>
            <person name="Kamiya Y."/>
            <person name="Sato N."/>
            <person name="Nakamura Y."/>
            <person name="Tabata S."/>
            <person name="Ida S."/>
            <person name="Kurokawa K."/>
            <person name="Ohta H."/>
        </authorList>
    </citation>
    <scope>NUCLEOTIDE SEQUENCE [LARGE SCALE GENOMIC DNA]</scope>
    <source>
        <strain evidence="2 3">NIES-2285</strain>
    </source>
</reference>
<organism evidence="2 3">
    <name type="scientific">Klebsormidium nitens</name>
    <name type="common">Green alga</name>
    <name type="synonym">Ulothrix nitens</name>
    <dbReference type="NCBI Taxonomy" id="105231"/>
    <lineage>
        <taxon>Eukaryota</taxon>
        <taxon>Viridiplantae</taxon>
        <taxon>Streptophyta</taxon>
        <taxon>Klebsormidiophyceae</taxon>
        <taxon>Klebsormidiales</taxon>
        <taxon>Klebsormidiaceae</taxon>
        <taxon>Klebsormidium</taxon>
    </lineage>
</organism>
<dbReference type="AlphaFoldDB" id="A0A1Y1IGV9"/>
<sequence>MSGTHGSSLGASPIATLSSPVCKGQSRSTILQTTNIRDHNLFCSSQRESRKSTVRSQPSRRRAPLRRWHPPSQQSRKVSAAQESLTAGQALSRSVCSLGFALSVHLSSTSTALASDPSFLGDVDDIRHGLEAFDWAGWADWHESPLATGVVNIWTQWTAALASTAQPFELRTGESSSSLLFYLSVVLLLWGLTAQPKQ</sequence>
<evidence type="ECO:0000313" key="3">
    <source>
        <dbReference type="Proteomes" id="UP000054558"/>
    </source>
</evidence>
<keyword evidence="3" id="KW-1185">Reference proteome</keyword>
<evidence type="ECO:0000313" key="2">
    <source>
        <dbReference type="EMBL" id="GAQ90100.1"/>
    </source>
</evidence>